<evidence type="ECO:0000313" key="2">
    <source>
        <dbReference type="Proteomes" id="UP000008311"/>
    </source>
</evidence>
<dbReference type="InParanoid" id="B9RZ52"/>
<organism evidence="1 2">
    <name type="scientific">Ricinus communis</name>
    <name type="common">Castor bean</name>
    <dbReference type="NCBI Taxonomy" id="3988"/>
    <lineage>
        <taxon>Eukaryota</taxon>
        <taxon>Viridiplantae</taxon>
        <taxon>Streptophyta</taxon>
        <taxon>Embryophyta</taxon>
        <taxon>Tracheophyta</taxon>
        <taxon>Spermatophyta</taxon>
        <taxon>Magnoliopsida</taxon>
        <taxon>eudicotyledons</taxon>
        <taxon>Gunneridae</taxon>
        <taxon>Pentapetalae</taxon>
        <taxon>rosids</taxon>
        <taxon>fabids</taxon>
        <taxon>Malpighiales</taxon>
        <taxon>Euphorbiaceae</taxon>
        <taxon>Acalyphoideae</taxon>
        <taxon>Acalypheae</taxon>
        <taxon>Ricinus</taxon>
    </lineage>
</organism>
<dbReference type="AlphaFoldDB" id="B9RZ52"/>
<dbReference type="eggNOG" id="KOG1075">
    <property type="taxonomic scope" value="Eukaryota"/>
</dbReference>
<evidence type="ECO:0000313" key="1">
    <source>
        <dbReference type="EMBL" id="EEF43232.1"/>
    </source>
</evidence>
<dbReference type="PANTHER" id="PTHR31286:SF99">
    <property type="entry name" value="DUF4283 DOMAIN-CONTAINING PROTEIN"/>
    <property type="match status" value="1"/>
</dbReference>
<dbReference type="EMBL" id="EQ973834">
    <property type="protein sequence ID" value="EEF43232.1"/>
    <property type="molecule type" value="Genomic_DNA"/>
</dbReference>
<dbReference type="Proteomes" id="UP000008311">
    <property type="component" value="Unassembled WGS sequence"/>
</dbReference>
<accession>B9RZ52</accession>
<gene>
    <name evidence="1" type="ORF">RCOM_0935160</name>
</gene>
<dbReference type="InterPro" id="IPR040256">
    <property type="entry name" value="At4g02000-like"/>
</dbReference>
<name>B9RZ52_RICCO</name>
<keyword evidence="2" id="KW-1185">Reference proteome</keyword>
<protein>
    <submittedName>
        <fullName evidence="1">Uncharacterized protein</fullName>
    </submittedName>
</protein>
<proteinExistence type="predicted"/>
<reference evidence="2" key="1">
    <citation type="journal article" date="2010" name="Nat. Biotechnol.">
        <title>Draft genome sequence of the oilseed species Ricinus communis.</title>
        <authorList>
            <person name="Chan A.P."/>
            <person name="Crabtree J."/>
            <person name="Zhao Q."/>
            <person name="Lorenzi H."/>
            <person name="Orvis J."/>
            <person name="Puiu D."/>
            <person name="Melake-Berhan A."/>
            <person name="Jones K.M."/>
            <person name="Redman J."/>
            <person name="Chen G."/>
            <person name="Cahoon E.B."/>
            <person name="Gedil M."/>
            <person name="Stanke M."/>
            <person name="Haas B.J."/>
            <person name="Wortman J.R."/>
            <person name="Fraser-Liggett C.M."/>
            <person name="Ravel J."/>
            <person name="Rabinowicz P.D."/>
        </authorList>
    </citation>
    <scope>NUCLEOTIDE SEQUENCE [LARGE SCALE GENOMIC DNA]</scope>
    <source>
        <strain evidence="2">cv. Hale</strain>
    </source>
</reference>
<sequence>MKTVVAWVRFLRMPVKYYHENILQAIDKVVRTTVKVDMNTQLANRGKFTRVAVKLNLVNPLVTKIHLDGFNQHVEYEGLPKIFFTCG</sequence>
<dbReference type="PANTHER" id="PTHR31286">
    <property type="entry name" value="GLYCINE-RICH CELL WALL STRUCTURAL PROTEIN 1.8-LIKE"/>
    <property type="match status" value="1"/>
</dbReference>